<keyword evidence="1" id="KW-0732">Signal</keyword>
<proteinExistence type="predicted"/>
<sequence length="48" mass="5497">MVTVCLFLFYKQVFARIQTGGIECEVCSIVALDLMIVDLTRVKWTRGE</sequence>
<evidence type="ECO:0000313" key="2">
    <source>
        <dbReference type="EMBL" id="RKF83392.1"/>
    </source>
</evidence>
<feature type="chain" id="PRO_5019210816" evidence="1">
    <location>
        <begin position="16"/>
        <end position="48"/>
    </location>
</feature>
<gene>
    <name evidence="2" type="ORF">GcM3_c11672o41</name>
</gene>
<evidence type="ECO:0000313" key="3">
    <source>
        <dbReference type="Proteomes" id="UP000283383"/>
    </source>
</evidence>
<comment type="caution">
    <text evidence="2">The sequence shown here is derived from an EMBL/GenBank/DDBJ whole genome shotgun (WGS) entry which is preliminary data.</text>
</comment>
<keyword evidence="3" id="KW-1185">Reference proteome</keyword>
<dbReference type="Proteomes" id="UP000283383">
    <property type="component" value="Unassembled WGS sequence"/>
</dbReference>
<evidence type="ECO:0000256" key="1">
    <source>
        <dbReference type="SAM" id="SignalP"/>
    </source>
</evidence>
<accession>A0A420J9H1</accession>
<dbReference type="AlphaFoldDB" id="A0A420J9H1"/>
<feature type="signal peptide" evidence="1">
    <location>
        <begin position="1"/>
        <end position="15"/>
    </location>
</feature>
<organism evidence="2 3">
    <name type="scientific">Golovinomyces cichoracearum</name>
    <dbReference type="NCBI Taxonomy" id="62708"/>
    <lineage>
        <taxon>Eukaryota</taxon>
        <taxon>Fungi</taxon>
        <taxon>Dikarya</taxon>
        <taxon>Ascomycota</taxon>
        <taxon>Pezizomycotina</taxon>
        <taxon>Leotiomycetes</taxon>
        <taxon>Erysiphales</taxon>
        <taxon>Erysiphaceae</taxon>
        <taxon>Golovinomyces</taxon>
    </lineage>
</organism>
<protein>
    <submittedName>
        <fullName evidence="2">Uncharacterized protein</fullName>
    </submittedName>
</protein>
<reference evidence="2 3" key="1">
    <citation type="journal article" date="2018" name="BMC Genomics">
        <title>Comparative genome analyses reveal sequence features reflecting distinct modes of host-adaptation between dicot and monocot powdery mildew.</title>
        <authorList>
            <person name="Wu Y."/>
            <person name="Ma X."/>
            <person name="Pan Z."/>
            <person name="Kale S.D."/>
            <person name="Song Y."/>
            <person name="King H."/>
            <person name="Zhang Q."/>
            <person name="Presley C."/>
            <person name="Deng X."/>
            <person name="Wei C.I."/>
            <person name="Xiao S."/>
        </authorList>
    </citation>
    <scope>NUCLEOTIDE SEQUENCE [LARGE SCALE GENOMIC DNA]</scope>
    <source>
        <strain evidence="2">UMSG3</strain>
    </source>
</reference>
<name>A0A420J9H1_9PEZI</name>
<dbReference type="EMBL" id="MCBQ01001384">
    <property type="protein sequence ID" value="RKF83392.1"/>
    <property type="molecule type" value="Genomic_DNA"/>
</dbReference>